<evidence type="ECO:0000313" key="4">
    <source>
        <dbReference type="Proteomes" id="UP000799438"/>
    </source>
</evidence>
<keyword evidence="4" id="KW-1185">Reference proteome</keyword>
<feature type="compositionally biased region" description="Polar residues" evidence="1">
    <location>
        <begin position="92"/>
        <end position="119"/>
    </location>
</feature>
<evidence type="ECO:0000313" key="3">
    <source>
        <dbReference type="EMBL" id="KAF2141000.1"/>
    </source>
</evidence>
<feature type="compositionally biased region" description="Basic residues" evidence="1">
    <location>
        <begin position="59"/>
        <end position="77"/>
    </location>
</feature>
<keyword evidence="2" id="KW-0812">Transmembrane</keyword>
<feature type="transmembrane region" description="Helical" evidence="2">
    <location>
        <begin position="178"/>
        <end position="196"/>
    </location>
</feature>
<feature type="region of interest" description="Disordered" evidence="1">
    <location>
        <begin position="1"/>
        <end position="127"/>
    </location>
</feature>
<dbReference type="RefSeq" id="XP_033396713.1">
    <property type="nucleotide sequence ID" value="XM_033543249.1"/>
</dbReference>
<feature type="compositionally biased region" description="Pro residues" evidence="1">
    <location>
        <begin position="1"/>
        <end position="14"/>
    </location>
</feature>
<accession>A0A6A6BAA0</accession>
<name>A0A6A6BAA0_9PEZI</name>
<feature type="region of interest" description="Disordered" evidence="1">
    <location>
        <begin position="209"/>
        <end position="229"/>
    </location>
</feature>
<sequence length="229" mass="24897">MPCSPQKPPKPPRTPTTARKPTATTSSTEPPNKPKRSIAYFGAIPSYYSRPTSIDRIGLTRRHLQSRHNHTKGRARHQTPLNQHRAPRATTRAMSSKARQPSGTARASAPTSKPSNKPAPTTAKPSILANLSPKSLNSFAVHQLSARPGQTGTGAPSSRQWKEVEPLPAKYRPAARRITAAIVAAPIAIVTSYFLYQRLVQGEQRKVLARDSVGGETPTRVLPGRDGER</sequence>
<dbReference type="EMBL" id="ML995488">
    <property type="protein sequence ID" value="KAF2141000.1"/>
    <property type="molecule type" value="Genomic_DNA"/>
</dbReference>
<organism evidence="3 4">
    <name type="scientific">Aplosporella prunicola CBS 121167</name>
    <dbReference type="NCBI Taxonomy" id="1176127"/>
    <lineage>
        <taxon>Eukaryota</taxon>
        <taxon>Fungi</taxon>
        <taxon>Dikarya</taxon>
        <taxon>Ascomycota</taxon>
        <taxon>Pezizomycotina</taxon>
        <taxon>Dothideomycetes</taxon>
        <taxon>Dothideomycetes incertae sedis</taxon>
        <taxon>Botryosphaeriales</taxon>
        <taxon>Aplosporellaceae</taxon>
        <taxon>Aplosporella</taxon>
    </lineage>
</organism>
<evidence type="ECO:0000256" key="2">
    <source>
        <dbReference type="SAM" id="Phobius"/>
    </source>
</evidence>
<dbReference type="AlphaFoldDB" id="A0A6A6BAA0"/>
<evidence type="ECO:0000256" key="1">
    <source>
        <dbReference type="SAM" id="MobiDB-lite"/>
    </source>
</evidence>
<proteinExistence type="predicted"/>
<gene>
    <name evidence="3" type="ORF">K452DRAFT_309452</name>
</gene>
<protein>
    <submittedName>
        <fullName evidence="3">Uncharacterized protein</fullName>
    </submittedName>
</protein>
<feature type="compositionally biased region" description="Low complexity" evidence="1">
    <location>
        <begin position="15"/>
        <end position="28"/>
    </location>
</feature>
<dbReference type="OrthoDB" id="3784821at2759"/>
<dbReference type="Proteomes" id="UP000799438">
    <property type="component" value="Unassembled WGS sequence"/>
</dbReference>
<keyword evidence="2" id="KW-0472">Membrane</keyword>
<reference evidence="3" key="1">
    <citation type="journal article" date="2020" name="Stud. Mycol.">
        <title>101 Dothideomycetes genomes: a test case for predicting lifestyles and emergence of pathogens.</title>
        <authorList>
            <person name="Haridas S."/>
            <person name="Albert R."/>
            <person name="Binder M."/>
            <person name="Bloem J."/>
            <person name="Labutti K."/>
            <person name="Salamov A."/>
            <person name="Andreopoulos B."/>
            <person name="Baker S."/>
            <person name="Barry K."/>
            <person name="Bills G."/>
            <person name="Bluhm B."/>
            <person name="Cannon C."/>
            <person name="Castanera R."/>
            <person name="Culley D."/>
            <person name="Daum C."/>
            <person name="Ezra D."/>
            <person name="Gonzalez J."/>
            <person name="Henrissat B."/>
            <person name="Kuo A."/>
            <person name="Liang C."/>
            <person name="Lipzen A."/>
            <person name="Lutzoni F."/>
            <person name="Magnuson J."/>
            <person name="Mondo S."/>
            <person name="Nolan M."/>
            <person name="Ohm R."/>
            <person name="Pangilinan J."/>
            <person name="Park H.-J."/>
            <person name="Ramirez L."/>
            <person name="Alfaro M."/>
            <person name="Sun H."/>
            <person name="Tritt A."/>
            <person name="Yoshinaga Y."/>
            <person name="Zwiers L.-H."/>
            <person name="Turgeon B."/>
            <person name="Goodwin S."/>
            <person name="Spatafora J."/>
            <person name="Crous P."/>
            <person name="Grigoriev I."/>
        </authorList>
    </citation>
    <scope>NUCLEOTIDE SEQUENCE</scope>
    <source>
        <strain evidence="3">CBS 121167</strain>
    </source>
</reference>
<keyword evidence="2" id="KW-1133">Transmembrane helix</keyword>
<dbReference type="GeneID" id="54300746"/>